<feature type="domain" description="RNA polymerase sigma factor 70 region 4 type 2" evidence="6">
    <location>
        <begin position="118"/>
        <end position="170"/>
    </location>
</feature>
<sequence length="177" mass="19323">MALSAKAELVSVYIDRRPALVRFFALRTGSEDRAEDIVQDIYVRLEAMTETSAAEVENPAAFLYRIGGNLMLDGVRKGRRSAVRDQAWSDAGGVAIGGMSVADQPSPEDAAWARLKLDQVAQALEGMNPNVRLAFRLHKIEGLTHAEIAARMGVSRSSVEKYVSAVLARLLQQVGWP</sequence>
<dbReference type="InterPro" id="IPR007627">
    <property type="entry name" value="RNA_pol_sigma70_r2"/>
</dbReference>
<evidence type="ECO:0000313" key="7">
    <source>
        <dbReference type="EMBL" id="GLK50124.1"/>
    </source>
</evidence>
<dbReference type="InterPro" id="IPR013249">
    <property type="entry name" value="RNA_pol_sigma70_r4_t2"/>
</dbReference>
<organism evidence="7 8">
    <name type="scientific">Brevundimonas intermedia</name>
    <dbReference type="NCBI Taxonomy" id="74315"/>
    <lineage>
        <taxon>Bacteria</taxon>
        <taxon>Pseudomonadati</taxon>
        <taxon>Pseudomonadota</taxon>
        <taxon>Alphaproteobacteria</taxon>
        <taxon>Caulobacterales</taxon>
        <taxon>Caulobacteraceae</taxon>
        <taxon>Brevundimonas</taxon>
    </lineage>
</organism>
<dbReference type="InterPro" id="IPR036388">
    <property type="entry name" value="WH-like_DNA-bd_sf"/>
</dbReference>
<evidence type="ECO:0000259" key="5">
    <source>
        <dbReference type="Pfam" id="PF04542"/>
    </source>
</evidence>
<protein>
    <submittedName>
        <fullName evidence="7">DNA-directed RNA polymerase sigma-70 factor</fullName>
    </submittedName>
</protein>
<dbReference type="Pfam" id="PF04542">
    <property type="entry name" value="Sigma70_r2"/>
    <property type="match status" value="1"/>
</dbReference>
<name>A0ABQ5TBD2_9CAUL</name>
<accession>A0ABQ5TBD2</accession>
<keyword evidence="3" id="KW-0731">Sigma factor</keyword>
<dbReference type="InterPro" id="IPR013325">
    <property type="entry name" value="RNA_pol_sigma_r2"/>
</dbReference>
<dbReference type="InterPro" id="IPR013324">
    <property type="entry name" value="RNA_pol_sigma_r3/r4-like"/>
</dbReference>
<dbReference type="GO" id="GO:0000428">
    <property type="term" value="C:DNA-directed RNA polymerase complex"/>
    <property type="evidence" value="ECO:0007669"/>
    <property type="project" value="UniProtKB-KW"/>
</dbReference>
<keyword evidence="4" id="KW-0804">Transcription</keyword>
<dbReference type="EMBL" id="BSFD01000011">
    <property type="protein sequence ID" value="GLK50124.1"/>
    <property type="molecule type" value="Genomic_DNA"/>
</dbReference>
<dbReference type="Proteomes" id="UP001143509">
    <property type="component" value="Unassembled WGS sequence"/>
</dbReference>
<dbReference type="Gene3D" id="1.10.1740.10">
    <property type="match status" value="1"/>
</dbReference>
<dbReference type="CDD" id="cd06171">
    <property type="entry name" value="Sigma70_r4"/>
    <property type="match status" value="1"/>
</dbReference>
<reference evidence="7" key="1">
    <citation type="journal article" date="2014" name="Int. J. Syst. Evol. Microbiol.">
        <title>Complete genome of a new Firmicutes species belonging to the dominant human colonic microbiota ('Ruminococcus bicirculans') reveals two chromosomes and a selective capacity to utilize plant glucans.</title>
        <authorList>
            <consortium name="NISC Comparative Sequencing Program"/>
            <person name="Wegmann U."/>
            <person name="Louis P."/>
            <person name="Goesmann A."/>
            <person name="Henrissat B."/>
            <person name="Duncan S.H."/>
            <person name="Flint H.J."/>
        </authorList>
    </citation>
    <scope>NUCLEOTIDE SEQUENCE</scope>
    <source>
        <strain evidence="7">VKM B-1499</strain>
    </source>
</reference>
<keyword evidence="2" id="KW-0805">Transcription regulation</keyword>
<dbReference type="InterPro" id="IPR039425">
    <property type="entry name" value="RNA_pol_sigma-70-like"/>
</dbReference>
<dbReference type="PANTHER" id="PTHR43133:SF63">
    <property type="entry name" value="RNA POLYMERASE SIGMA FACTOR FECI-RELATED"/>
    <property type="match status" value="1"/>
</dbReference>
<proteinExistence type="inferred from homology"/>
<dbReference type="InterPro" id="IPR014284">
    <property type="entry name" value="RNA_pol_sigma-70_dom"/>
</dbReference>
<dbReference type="SUPFAM" id="SSF88946">
    <property type="entry name" value="Sigma2 domain of RNA polymerase sigma factors"/>
    <property type="match status" value="1"/>
</dbReference>
<reference evidence="7" key="2">
    <citation type="submission" date="2023-01" db="EMBL/GenBank/DDBJ databases">
        <authorList>
            <person name="Sun Q."/>
            <person name="Evtushenko L."/>
        </authorList>
    </citation>
    <scope>NUCLEOTIDE SEQUENCE</scope>
    <source>
        <strain evidence="7">VKM B-1499</strain>
    </source>
</reference>
<gene>
    <name evidence="7" type="ORF">GCM10017620_30980</name>
</gene>
<evidence type="ECO:0000313" key="8">
    <source>
        <dbReference type="Proteomes" id="UP001143509"/>
    </source>
</evidence>
<evidence type="ECO:0000256" key="2">
    <source>
        <dbReference type="ARBA" id="ARBA00023015"/>
    </source>
</evidence>
<evidence type="ECO:0000259" key="6">
    <source>
        <dbReference type="Pfam" id="PF08281"/>
    </source>
</evidence>
<dbReference type="Gene3D" id="1.10.10.10">
    <property type="entry name" value="Winged helix-like DNA-binding domain superfamily/Winged helix DNA-binding domain"/>
    <property type="match status" value="1"/>
</dbReference>
<evidence type="ECO:0000256" key="3">
    <source>
        <dbReference type="ARBA" id="ARBA00023082"/>
    </source>
</evidence>
<feature type="domain" description="RNA polymerase sigma-70 region 2" evidence="5">
    <location>
        <begin position="17"/>
        <end position="80"/>
    </location>
</feature>
<comment type="similarity">
    <text evidence="1">Belongs to the sigma-70 factor family. ECF subfamily.</text>
</comment>
<evidence type="ECO:0000256" key="1">
    <source>
        <dbReference type="ARBA" id="ARBA00010641"/>
    </source>
</evidence>
<evidence type="ECO:0000256" key="4">
    <source>
        <dbReference type="ARBA" id="ARBA00023163"/>
    </source>
</evidence>
<dbReference type="SUPFAM" id="SSF88659">
    <property type="entry name" value="Sigma3 and sigma4 domains of RNA polymerase sigma factors"/>
    <property type="match status" value="1"/>
</dbReference>
<dbReference type="PANTHER" id="PTHR43133">
    <property type="entry name" value="RNA POLYMERASE ECF-TYPE SIGMA FACTO"/>
    <property type="match status" value="1"/>
</dbReference>
<keyword evidence="8" id="KW-1185">Reference proteome</keyword>
<keyword evidence="7" id="KW-0240">DNA-directed RNA polymerase</keyword>
<dbReference type="Pfam" id="PF08281">
    <property type="entry name" value="Sigma70_r4_2"/>
    <property type="match status" value="1"/>
</dbReference>
<comment type="caution">
    <text evidence="7">The sequence shown here is derived from an EMBL/GenBank/DDBJ whole genome shotgun (WGS) entry which is preliminary data.</text>
</comment>
<dbReference type="RefSeq" id="WP_271166280.1">
    <property type="nucleotide sequence ID" value="NZ_BSFD01000011.1"/>
</dbReference>
<dbReference type="NCBIfam" id="TIGR02937">
    <property type="entry name" value="sigma70-ECF"/>
    <property type="match status" value="1"/>
</dbReference>